<evidence type="ECO:0000256" key="8">
    <source>
        <dbReference type="PIRSR" id="PIRSR601952-2"/>
    </source>
</evidence>
<evidence type="ECO:0000256" key="2">
    <source>
        <dbReference type="ARBA" id="ARBA00022553"/>
    </source>
</evidence>
<evidence type="ECO:0000256" key="10">
    <source>
        <dbReference type="SAM" id="SignalP"/>
    </source>
</evidence>
<feature type="binding site" evidence="8">
    <location>
        <position position="270"/>
    </location>
    <ligand>
        <name>Zn(2+)</name>
        <dbReference type="ChEBI" id="CHEBI:29105"/>
        <label>2</label>
    </ligand>
</feature>
<reference evidence="11" key="1">
    <citation type="submission" date="2020-08" db="EMBL/GenBank/DDBJ databases">
        <title>Functional genomics of gut bacteria from endangered species of beetles.</title>
        <authorList>
            <person name="Carlos-Shanley C."/>
        </authorList>
    </citation>
    <scope>NUCLEOTIDE SEQUENCE [LARGE SCALE GENOMIC DNA]</scope>
    <source>
        <strain evidence="11">S00060</strain>
    </source>
</reference>
<keyword evidence="10" id="KW-0732">Signal</keyword>
<organism evidence="11 12">
    <name type="scientific">Priestia aryabhattai</name>
    <name type="common">Bacillus aryabhattai</name>
    <dbReference type="NCBI Taxonomy" id="412384"/>
    <lineage>
        <taxon>Bacteria</taxon>
        <taxon>Bacillati</taxon>
        <taxon>Bacillota</taxon>
        <taxon>Bacilli</taxon>
        <taxon>Bacillales</taxon>
        <taxon>Bacillaceae</taxon>
        <taxon>Priestia</taxon>
    </lineage>
</organism>
<evidence type="ECO:0000313" key="11">
    <source>
        <dbReference type="EMBL" id="MBA9042429.1"/>
    </source>
</evidence>
<feature type="binding site" evidence="8">
    <location>
        <position position="265"/>
    </location>
    <ligand>
        <name>Mg(2+)</name>
        <dbReference type="ChEBI" id="CHEBI:18420"/>
    </ligand>
</feature>
<evidence type="ECO:0000313" key="12">
    <source>
        <dbReference type="Proteomes" id="UP000543174"/>
    </source>
</evidence>
<evidence type="ECO:0000256" key="6">
    <source>
        <dbReference type="ARBA" id="ARBA00022842"/>
    </source>
</evidence>
<dbReference type="InterPro" id="IPR018299">
    <property type="entry name" value="Alkaline_phosphatase_AS"/>
</dbReference>
<dbReference type="SUPFAM" id="SSF53649">
    <property type="entry name" value="Alkaline phosphatase-like"/>
    <property type="match status" value="1"/>
</dbReference>
<comment type="cofactor">
    <cofactor evidence="8">
        <name>Mg(2+)</name>
        <dbReference type="ChEBI" id="CHEBI:18420"/>
    </cofactor>
    <text evidence="8">Binds 1 Mg(2+) ion.</text>
</comment>
<gene>
    <name evidence="11" type="ORF">HNP21_005564</name>
</gene>
<protein>
    <submittedName>
        <fullName evidence="11">Alkaline phosphatase</fullName>
        <ecNumber evidence="11">3.1.3.1</ecNumber>
    </submittedName>
</protein>
<dbReference type="PANTHER" id="PTHR11596">
    <property type="entry name" value="ALKALINE PHOSPHATASE"/>
    <property type="match status" value="1"/>
</dbReference>
<dbReference type="GO" id="GO:0046872">
    <property type="term" value="F:metal ion binding"/>
    <property type="evidence" value="ECO:0007669"/>
    <property type="project" value="UniProtKB-KW"/>
</dbReference>
<evidence type="ECO:0000256" key="5">
    <source>
        <dbReference type="ARBA" id="ARBA00022833"/>
    </source>
</evidence>
<feature type="binding site" evidence="8">
    <location>
        <position position="49"/>
    </location>
    <ligand>
        <name>Zn(2+)</name>
        <dbReference type="ChEBI" id="CHEBI:29105"/>
        <label>2</label>
    </ligand>
</feature>
<proteinExistence type="inferred from homology"/>
<name>A0A7W3NG88_PRIAR</name>
<comment type="cofactor">
    <cofactor evidence="8">
        <name>Zn(2+)</name>
        <dbReference type="ChEBI" id="CHEBI:29105"/>
    </cofactor>
    <text evidence="8">Binds 2 Zn(2+) ions.</text>
</comment>
<dbReference type="Gene3D" id="3.40.720.10">
    <property type="entry name" value="Alkaline Phosphatase, subunit A"/>
    <property type="match status" value="1"/>
</dbReference>
<evidence type="ECO:0000256" key="1">
    <source>
        <dbReference type="ARBA" id="ARBA00005984"/>
    </source>
</evidence>
<dbReference type="InterPro" id="IPR001952">
    <property type="entry name" value="Alkaline_phosphatase"/>
</dbReference>
<sequence length="452" mass="48670">MFKKTASIVLGASILLTSVGMGVHATTNDKEAKTTSKSSVKNVIMMVPDGYSTAYATNYRWYKGKESTMDPLLVGMVRTHSANTEVTDSAAAGTAYATGVKTNNGMVSVTPQGKELKTVLEGAESKGKSTGLVVTSSLTDATPAAFSSHVTDRNNEVAIPSQILSNDVDVILGGGKDFFLPEKLGGKQTSQNLVEKAKKQGYQYVETEKQLANVKGNKVLGLFADEGMSPELDRETTKEPSLATMTTKALDTLKKDKDGFFLMVEGSQIDWAGHSHDAARAMKDAASFEKAVEEVVKFAKKDENTLVVIAGDHDTGGMSVGGYDQYDTKVDILRNVTASAPYIESKFNKDFSNVKEVVKQYTKLDLTDEEVQRIKDAKQSNGDQPIKDSDNVAYTISNIISEHALIGWTSKAHTGTDVPLYAYGKGAHSFSGLKQNTDIANLLAKAMNVNLN</sequence>
<dbReference type="GO" id="GO:0004035">
    <property type="term" value="F:alkaline phosphatase activity"/>
    <property type="evidence" value="ECO:0007669"/>
    <property type="project" value="UniProtKB-EC"/>
</dbReference>
<evidence type="ECO:0000256" key="3">
    <source>
        <dbReference type="ARBA" id="ARBA00022723"/>
    </source>
</evidence>
<feature type="binding site" evidence="8">
    <location>
        <position position="274"/>
    </location>
    <ligand>
        <name>Zn(2+)</name>
        <dbReference type="ChEBI" id="CHEBI:29105"/>
        <label>2</label>
    </ligand>
</feature>
<feature type="chain" id="PRO_5030896205" evidence="10">
    <location>
        <begin position="26"/>
        <end position="452"/>
    </location>
</feature>
<accession>A0A7W3NG88</accession>
<evidence type="ECO:0000256" key="4">
    <source>
        <dbReference type="ARBA" id="ARBA00022801"/>
    </source>
</evidence>
<keyword evidence="3 8" id="KW-0479">Metal-binding</keyword>
<feature type="binding site" evidence="8">
    <location>
        <position position="142"/>
    </location>
    <ligand>
        <name>Mg(2+)</name>
        <dbReference type="ChEBI" id="CHEBI:18420"/>
    </ligand>
</feature>
<feature type="binding site" evidence="8">
    <location>
        <position position="49"/>
    </location>
    <ligand>
        <name>Mg(2+)</name>
        <dbReference type="ChEBI" id="CHEBI:18420"/>
    </ligand>
</feature>
<dbReference type="EC" id="3.1.3.1" evidence="11"/>
<dbReference type="AlphaFoldDB" id="A0A7W3NG88"/>
<feature type="active site" description="Phosphoserine intermediate" evidence="7">
    <location>
        <position position="89"/>
    </location>
</feature>
<dbReference type="PANTHER" id="PTHR11596:SF5">
    <property type="entry name" value="ALKALINE PHOSPHATASE"/>
    <property type="match status" value="1"/>
</dbReference>
<comment type="caution">
    <text evidence="11">The sequence shown here is derived from an EMBL/GenBank/DDBJ whole genome shotgun (WGS) entry which is preliminary data.</text>
</comment>
<keyword evidence="4 11" id="KW-0378">Hydrolase</keyword>
<dbReference type="PRINTS" id="PR00113">
    <property type="entry name" value="ALKPHPHTASE"/>
</dbReference>
<dbReference type="InterPro" id="IPR017850">
    <property type="entry name" value="Alkaline_phosphatase_core_sf"/>
</dbReference>
<feature type="binding site" evidence="8">
    <location>
        <position position="140"/>
    </location>
    <ligand>
        <name>Mg(2+)</name>
        <dbReference type="ChEBI" id="CHEBI:18420"/>
    </ligand>
</feature>
<evidence type="ECO:0000256" key="7">
    <source>
        <dbReference type="PIRSR" id="PIRSR601952-1"/>
    </source>
</evidence>
<keyword evidence="12" id="KW-1185">Reference proteome</keyword>
<feature type="binding site" evidence="8">
    <location>
        <position position="312"/>
    </location>
    <ligand>
        <name>Zn(2+)</name>
        <dbReference type="ChEBI" id="CHEBI:29105"/>
        <label>2</label>
    </ligand>
</feature>
<dbReference type="Gene3D" id="1.10.60.40">
    <property type="match status" value="1"/>
</dbReference>
<keyword evidence="6 8" id="KW-0460">Magnesium</keyword>
<dbReference type="Proteomes" id="UP000543174">
    <property type="component" value="Unassembled WGS sequence"/>
</dbReference>
<dbReference type="PROSITE" id="PS00123">
    <property type="entry name" value="ALKALINE_PHOSPHATASE"/>
    <property type="match status" value="1"/>
</dbReference>
<dbReference type="Pfam" id="PF00245">
    <property type="entry name" value="Alk_phosphatase"/>
    <property type="match status" value="1"/>
</dbReference>
<evidence type="ECO:0000256" key="9">
    <source>
        <dbReference type="RuleBase" id="RU003946"/>
    </source>
</evidence>
<dbReference type="EMBL" id="JACJHT010000012">
    <property type="protein sequence ID" value="MBA9042429.1"/>
    <property type="molecule type" value="Genomic_DNA"/>
</dbReference>
<keyword evidence="5 8" id="KW-0862">Zinc</keyword>
<feature type="signal peptide" evidence="10">
    <location>
        <begin position="1"/>
        <end position="25"/>
    </location>
</feature>
<dbReference type="SMART" id="SM00098">
    <property type="entry name" value="alkPPc"/>
    <property type="match status" value="1"/>
</dbReference>
<dbReference type="CDD" id="cd16012">
    <property type="entry name" value="ALP"/>
    <property type="match status" value="1"/>
</dbReference>
<comment type="similarity">
    <text evidence="1 9">Belongs to the alkaline phosphatase family.</text>
</comment>
<feature type="binding site" evidence="8">
    <location>
        <position position="413"/>
    </location>
    <ligand>
        <name>Zn(2+)</name>
        <dbReference type="ChEBI" id="CHEBI:29105"/>
        <label>2</label>
    </ligand>
</feature>
<dbReference type="RefSeq" id="WP_182528061.1">
    <property type="nucleotide sequence ID" value="NZ_JACJHT010000012.1"/>
</dbReference>
<feature type="binding site" evidence="8">
    <location>
        <position position="313"/>
    </location>
    <ligand>
        <name>Zn(2+)</name>
        <dbReference type="ChEBI" id="CHEBI:29105"/>
        <label>2</label>
    </ligand>
</feature>
<keyword evidence="2" id="KW-0597">Phosphoprotein</keyword>